<sequence length="303" mass="34439">MELISTIINELTNINISLTSPLLKTKVLAKRLQNQQLLEWVNNELTGYKISEVIPAYRKTNGEICGNWQNGNWHATNRVINFPEFNEETTQSLYEIQLTQSIQALESLNADGRNYIAETIDTGQKRVLESYLKSQNPYFNLLEIYRRTPSTFIHDVLSNIRDSLLNFMLQIEESYDYVSEIKELKQHNNEITKIMNTTINNSGDGNILNTGSNNEITNIVTIKKGDKNALKEHLLRNKLDIDSIEDLLKIVDLEKPKSNDNFGNQVTLWIGKMINKAVDGSWQIGISAAGGIIATALQQYYGI</sequence>
<organism evidence="2 3">
    <name type="scientific">Pedobacter cryoconitis</name>
    <dbReference type="NCBI Taxonomy" id="188932"/>
    <lineage>
        <taxon>Bacteria</taxon>
        <taxon>Pseudomonadati</taxon>
        <taxon>Bacteroidota</taxon>
        <taxon>Sphingobacteriia</taxon>
        <taxon>Sphingobacteriales</taxon>
        <taxon>Sphingobacteriaceae</taxon>
        <taxon>Pedobacter</taxon>
    </lineage>
</organism>
<name>A0A7W8YWR5_9SPHI</name>
<feature type="domain" description="AbiTii" evidence="1">
    <location>
        <begin position="2"/>
        <end position="196"/>
    </location>
</feature>
<accession>A0A7W8YWR5</accession>
<dbReference type="Pfam" id="PF18864">
    <property type="entry name" value="AbiTii"/>
    <property type="match status" value="1"/>
</dbReference>
<gene>
    <name evidence="2" type="ORF">HDE69_004291</name>
</gene>
<protein>
    <recommendedName>
        <fullName evidence="1">AbiTii domain-containing protein</fullName>
    </recommendedName>
</protein>
<dbReference type="EMBL" id="JACHCF010000011">
    <property type="protein sequence ID" value="MBB5623208.1"/>
    <property type="molecule type" value="Genomic_DNA"/>
</dbReference>
<dbReference type="RefSeq" id="WP_183869327.1">
    <property type="nucleotide sequence ID" value="NZ_JACHCF010000011.1"/>
</dbReference>
<dbReference type="Proteomes" id="UP000537718">
    <property type="component" value="Unassembled WGS sequence"/>
</dbReference>
<reference evidence="2 3" key="1">
    <citation type="submission" date="2020-08" db="EMBL/GenBank/DDBJ databases">
        <title>Genomic Encyclopedia of Type Strains, Phase IV (KMG-V): Genome sequencing to study the core and pangenomes of soil and plant-associated prokaryotes.</title>
        <authorList>
            <person name="Whitman W."/>
        </authorList>
    </citation>
    <scope>NUCLEOTIDE SEQUENCE [LARGE SCALE GENOMIC DNA]</scope>
    <source>
        <strain evidence="2 3">MP7CTX6</strain>
    </source>
</reference>
<dbReference type="InterPro" id="IPR041304">
    <property type="entry name" value="AbiTii"/>
</dbReference>
<evidence type="ECO:0000313" key="3">
    <source>
        <dbReference type="Proteomes" id="UP000537718"/>
    </source>
</evidence>
<proteinExistence type="predicted"/>
<evidence type="ECO:0000313" key="2">
    <source>
        <dbReference type="EMBL" id="MBB5623208.1"/>
    </source>
</evidence>
<comment type="caution">
    <text evidence="2">The sequence shown here is derived from an EMBL/GenBank/DDBJ whole genome shotgun (WGS) entry which is preliminary data.</text>
</comment>
<dbReference type="AlphaFoldDB" id="A0A7W8YWR5"/>
<evidence type="ECO:0000259" key="1">
    <source>
        <dbReference type="Pfam" id="PF18864"/>
    </source>
</evidence>